<dbReference type="Proteomes" id="UP000294682">
    <property type="component" value="Unassembled WGS sequence"/>
</dbReference>
<comment type="pathway">
    <text evidence="2">Glycan biosynthesis; alginate biosynthesis.</text>
</comment>
<dbReference type="GO" id="GO:0016787">
    <property type="term" value="F:hydrolase activity"/>
    <property type="evidence" value="ECO:0007669"/>
    <property type="project" value="UniProtKB-KW"/>
</dbReference>
<protein>
    <submittedName>
        <fullName evidence="8">Acetyltransferase AlgX (SGNH hydrolase-like protein)</fullName>
    </submittedName>
</protein>
<evidence type="ECO:0000313" key="9">
    <source>
        <dbReference type="Proteomes" id="UP000294682"/>
    </source>
</evidence>
<dbReference type="InterPro" id="IPR031811">
    <property type="entry name" value="ALGX/ALGJ_SGNH-like"/>
</dbReference>
<dbReference type="GO" id="GO:0016740">
    <property type="term" value="F:transferase activity"/>
    <property type="evidence" value="ECO:0007669"/>
    <property type="project" value="UniProtKB-KW"/>
</dbReference>
<keyword evidence="6" id="KW-0016">Alginate biosynthesis</keyword>
<keyword evidence="8" id="KW-0378">Hydrolase</keyword>
<reference evidence="8 9" key="1">
    <citation type="submission" date="2019-03" db="EMBL/GenBank/DDBJ databases">
        <title>Genomic Encyclopedia of Type Strains, Phase IV (KMG-IV): sequencing the most valuable type-strain genomes for metagenomic binning, comparative biology and taxonomic classification.</title>
        <authorList>
            <person name="Goeker M."/>
        </authorList>
    </citation>
    <scope>NUCLEOTIDE SEQUENCE [LARGE SCALE GENOMIC DNA]</scope>
    <source>
        <strain evidence="8 9">DSM 100433</strain>
    </source>
</reference>
<evidence type="ECO:0000256" key="3">
    <source>
        <dbReference type="ARBA" id="ARBA00022679"/>
    </source>
</evidence>
<dbReference type="GO" id="GO:0042121">
    <property type="term" value="P:alginic acid biosynthetic process"/>
    <property type="evidence" value="ECO:0007669"/>
    <property type="project" value="UniProtKB-KW"/>
</dbReference>
<evidence type="ECO:0000256" key="2">
    <source>
        <dbReference type="ARBA" id="ARBA00005182"/>
    </source>
</evidence>
<keyword evidence="4" id="KW-0732">Signal</keyword>
<evidence type="ECO:0000256" key="4">
    <source>
        <dbReference type="ARBA" id="ARBA00022729"/>
    </source>
</evidence>
<evidence type="ECO:0000313" key="8">
    <source>
        <dbReference type="EMBL" id="TCL43011.1"/>
    </source>
</evidence>
<proteinExistence type="predicted"/>
<dbReference type="EMBL" id="SLUK01000007">
    <property type="protein sequence ID" value="TCL43011.1"/>
    <property type="molecule type" value="Genomic_DNA"/>
</dbReference>
<sequence length="366" mass="42416">MLTADNHKKWSEMEWRNYTQFPQLDWKSLFDMKYLKQLETAFTDQIQYREQFVHQYYSLMHSCGLSYLKHVVGKEDQLFGVPLIPDDLEKRKSELIAAAELVNEEAAKIAALGKTFIYIHFPRKDTVMEEYLPWYYPISHEAEEIALFREHLSDDVVFINAYELFLQNQEEGPFYYQTDHHANFDGAMLVYHDLIKIVSNHYPAIPKYTKADYTLALRRMDGTYNRTIGRIIIPDEEPLNVVSSPSLSYQRWDMDKESDQPIFGDQNTYSSAYMGGDFGHTLIKTTQNDGPSFLISGLSFTNILEALVLPVCRSMESLDYRYLNVEETLYDYAAACDAEYVVFVPSTSTVSIGLSYIRQQLGLAVK</sequence>
<evidence type="ECO:0000256" key="5">
    <source>
        <dbReference type="ARBA" id="ARBA00022764"/>
    </source>
</evidence>
<dbReference type="AlphaFoldDB" id="A0A9X8UJK6"/>
<evidence type="ECO:0000256" key="1">
    <source>
        <dbReference type="ARBA" id="ARBA00004418"/>
    </source>
</evidence>
<gene>
    <name evidence="8" type="ORF">EDD78_107113</name>
</gene>
<evidence type="ECO:0000259" key="7">
    <source>
        <dbReference type="Pfam" id="PF16822"/>
    </source>
</evidence>
<accession>A0A9X8UJK6</accession>
<evidence type="ECO:0000256" key="6">
    <source>
        <dbReference type="ARBA" id="ARBA00022841"/>
    </source>
</evidence>
<comment type="caution">
    <text evidence="8">The sequence shown here is derived from an EMBL/GenBank/DDBJ whole genome shotgun (WGS) entry which is preliminary data.</text>
</comment>
<keyword evidence="3" id="KW-0808">Transferase</keyword>
<comment type="subcellular location">
    <subcellularLocation>
        <location evidence="1">Periplasm</location>
    </subcellularLocation>
</comment>
<dbReference type="Pfam" id="PF16822">
    <property type="entry name" value="ALGX"/>
    <property type="match status" value="1"/>
</dbReference>
<feature type="domain" description="AlgX/AlgJ SGNH hydrolase-like" evidence="7">
    <location>
        <begin position="91"/>
        <end position="272"/>
    </location>
</feature>
<name>A0A9X8UJK6_9FIRM</name>
<keyword evidence="5" id="KW-0574">Periplasm</keyword>
<dbReference type="GO" id="GO:0042597">
    <property type="term" value="C:periplasmic space"/>
    <property type="evidence" value="ECO:0007669"/>
    <property type="project" value="UniProtKB-SubCell"/>
</dbReference>
<keyword evidence="9" id="KW-1185">Reference proteome</keyword>
<organism evidence="8 9">
    <name type="scientific">Harryflintia acetispora</name>
    <dbReference type="NCBI Taxonomy" id="1849041"/>
    <lineage>
        <taxon>Bacteria</taxon>
        <taxon>Bacillati</taxon>
        <taxon>Bacillota</taxon>
        <taxon>Clostridia</taxon>
        <taxon>Eubacteriales</taxon>
        <taxon>Oscillospiraceae</taxon>
        <taxon>Harryflintia</taxon>
    </lineage>
</organism>